<dbReference type="PANTHER" id="PTHR47718">
    <property type="entry name" value="OS01G0519700 PROTEIN"/>
    <property type="match status" value="1"/>
</dbReference>
<dbReference type="PANTHER" id="PTHR47718:SF3">
    <property type="entry name" value="PROTEIN FAR1-RELATED SEQUENCE 5-LIKE"/>
    <property type="match status" value="1"/>
</dbReference>
<feature type="domain" description="MULE transposase" evidence="2">
    <location>
        <begin position="8"/>
        <end position="105"/>
    </location>
</feature>
<evidence type="ECO:0000259" key="2">
    <source>
        <dbReference type="Pfam" id="PF10551"/>
    </source>
</evidence>
<dbReference type="Pfam" id="PF10551">
    <property type="entry name" value="MULE"/>
    <property type="match status" value="1"/>
</dbReference>
<dbReference type="Proteomes" id="UP000054481">
    <property type="component" value="Unassembled WGS sequence"/>
</dbReference>
<dbReference type="EMBL" id="KQ030598">
    <property type="protein sequence ID" value="KJZ70946.1"/>
    <property type="molecule type" value="Genomic_DNA"/>
</dbReference>
<dbReference type="AlphaFoldDB" id="A0A0F7ZGI4"/>
<reference evidence="3 4" key="1">
    <citation type="journal article" date="2014" name="Genome Biol. Evol.">
        <title>Comparative genomics and transcriptomics analyses reveal divergent lifestyle features of nematode endoparasitic fungus Hirsutella minnesotensis.</title>
        <authorList>
            <person name="Lai Y."/>
            <person name="Liu K."/>
            <person name="Zhang X."/>
            <person name="Zhang X."/>
            <person name="Li K."/>
            <person name="Wang N."/>
            <person name="Shu C."/>
            <person name="Wu Y."/>
            <person name="Wang C."/>
            <person name="Bushley K.E."/>
            <person name="Xiang M."/>
            <person name="Liu X."/>
        </authorList>
    </citation>
    <scope>NUCLEOTIDE SEQUENCE [LARGE SCALE GENOMIC DNA]</scope>
    <source>
        <strain evidence="3 4">3608</strain>
    </source>
</reference>
<evidence type="ECO:0000313" key="4">
    <source>
        <dbReference type="Proteomes" id="UP000054481"/>
    </source>
</evidence>
<proteinExistence type="predicted"/>
<protein>
    <recommendedName>
        <fullName evidence="2">MULE transposase domain-containing protein</fullName>
    </recommendedName>
</protein>
<gene>
    <name evidence="3" type="ORF">HIM_09650</name>
</gene>
<dbReference type="OrthoDB" id="4922674at2759"/>
<sequence>MWKRFPEIVSFDNTYNTNRFKLPLFQVTGQTCLKSVINAAFGLIDNERREGFQFLTEAVKELSDRHGIPLPDVVITDYDKAMKEALDSQYPDSQQQLCIHHINANVLLNAKRKWKNVKEDGESDEGDSSGSDQTRASLSPRDMEAVLAVERQDDQVIQNNLTAPVAHNYRGVLELWKFVAFAETKDEHEKAWVRLCDEFNDQQAILIYLYKTYLPIRAQWAQCFIKKHRNFGIRVTSGTEASNNNDAVWLKFQIGQWYLPCQAPVSSA</sequence>
<evidence type="ECO:0000313" key="3">
    <source>
        <dbReference type="EMBL" id="KJZ70946.1"/>
    </source>
</evidence>
<keyword evidence="4" id="KW-1185">Reference proteome</keyword>
<name>A0A0F7ZGI4_9HYPO</name>
<feature type="region of interest" description="Disordered" evidence="1">
    <location>
        <begin position="118"/>
        <end position="140"/>
    </location>
</feature>
<organism evidence="3 4">
    <name type="scientific">Hirsutella minnesotensis 3608</name>
    <dbReference type="NCBI Taxonomy" id="1043627"/>
    <lineage>
        <taxon>Eukaryota</taxon>
        <taxon>Fungi</taxon>
        <taxon>Dikarya</taxon>
        <taxon>Ascomycota</taxon>
        <taxon>Pezizomycotina</taxon>
        <taxon>Sordariomycetes</taxon>
        <taxon>Hypocreomycetidae</taxon>
        <taxon>Hypocreales</taxon>
        <taxon>Ophiocordycipitaceae</taxon>
        <taxon>Hirsutella</taxon>
    </lineage>
</organism>
<accession>A0A0F7ZGI4</accession>
<dbReference type="InterPro" id="IPR018289">
    <property type="entry name" value="MULE_transposase_dom"/>
</dbReference>
<evidence type="ECO:0000256" key="1">
    <source>
        <dbReference type="SAM" id="MobiDB-lite"/>
    </source>
</evidence>